<proteinExistence type="inferred from homology"/>
<dbReference type="Gene3D" id="3.40.605.10">
    <property type="entry name" value="Aldehyde Dehydrogenase, Chain A, domain 1"/>
    <property type="match status" value="1"/>
</dbReference>
<dbReference type="PANTHER" id="PTHR42804:SF1">
    <property type="entry name" value="ALDEHYDE DEHYDROGENASE-RELATED"/>
    <property type="match status" value="1"/>
</dbReference>
<sequence>MTDFDAGTIRELIGGTIAIPAGVLTPFLTDPDSGEPLYPQRASTSESVSRALATAAAVHAGGGWSELPRAERAAAMRGLQAELAGRVDELGHADSLDSGVPRTLTTGLIGAVVGLLEQAAVRIEAGFGHVEQASSVGACDQWQLPWGPAAVFLPWNAPTVTAILKTAEALVAGCPVVIKPSEWAPHFSGAFAAAVRAALPEGVVQIVHGDRAVGAALAEDQRVAAVSYTGGVEGGRAVAQICARGLKPADLELSGDNPVVVLPDAEPAAVVEQLVPGVLMLNGQWCVGPRRLIVPADRVEEYVAALGGALAAVPVGAAADPATGLGPLANEPHRRRIEEQLAEYAARGVPVHRYGRIPELGGHFVRPAVVLTDGAEELTGEIFGPVLQVRTYADVDDAVRIANDHPYGLSGYVFSADRDAARAVGRRLRAGLVTLNSVLGAPADVSRVGSMWGFSGLGQAGLGQGAAFFSGYRFVG</sequence>
<dbReference type="SUPFAM" id="SSF53720">
    <property type="entry name" value="ALDH-like"/>
    <property type="match status" value="1"/>
</dbReference>
<comment type="similarity">
    <text evidence="1">Belongs to the aldehyde dehydrogenase family.</text>
</comment>
<dbReference type="EMBL" id="CP022521">
    <property type="protein sequence ID" value="ASO18659.1"/>
    <property type="molecule type" value="Genomic_DNA"/>
</dbReference>
<evidence type="ECO:0000259" key="5">
    <source>
        <dbReference type="Pfam" id="PF00171"/>
    </source>
</evidence>
<feature type="domain" description="Aldehyde dehydrogenase" evidence="5">
    <location>
        <begin position="29"/>
        <end position="470"/>
    </location>
</feature>
<evidence type="ECO:0000256" key="1">
    <source>
        <dbReference type="ARBA" id="ARBA00009986"/>
    </source>
</evidence>
<keyword evidence="7" id="KW-1185">Reference proteome</keyword>
<dbReference type="Gene3D" id="3.40.309.10">
    <property type="entry name" value="Aldehyde Dehydrogenase, Chain A, domain 2"/>
    <property type="match status" value="1"/>
</dbReference>
<dbReference type="PROSITE" id="PS00070">
    <property type="entry name" value="ALDEHYDE_DEHYDR_CYS"/>
    <property type="match status" value="1"/>
</dbReference>
<evidence type="ECO:0000313" key="7">
    <source>
        <dbReference type="Proteomes" id="UP000204221"/>
    </source>
</evidence>
<dbReference type="OrthoDB" id="5720601at2"/>
<dbReference type="CDD" id="cd07078">
    <property type="entry name" value="ALDH"/>
    <property type="match status" value="1"/>
</dbReference>
<dbReference type="KEGG" id="ahg:AHOG_05030"/>
<dbReference type="Proteomes" id="UP000204221">
    <property type="component" value="Chromosome"/>
</dbReference>
<protein>
    <recommendedName>
        <fullName evidence="3">aldehyde dehydrogenase (NAD(+))</fullName>
        <ecNumber evidence="3">1.2.1.3</ecNumber>
    </recommendedName>
</protein>
<accession>A0A221VYP8</accession>
<dbReference type="InterPro" id="IPR016161">
    <property type="entry name" value="Ald_DH/histidinol_DH"/>
</dbReference>
<dbReference type="AlphaFoldDB" id="A0A221VYP8"/>
<comment type="catalytic activity">
    <reaction evidence="4">
        <text>an aldehyde + NAD(+) + H2O = a carboxylate + NADH + 2 H(+)</text>
        <dbReference type="Rhea" id="RHEA:16185"/>
        <dbReference type="ChEBI" id="CHEBI:15377"/>
        <dbReference type="ChEBI" id="CHEBI:15378"/>
        <dbReference type="ChEBI" id="CHEBI:17478"/>
        <dbReference type="ChEBI" id="CHEBI:29067"/>
        <dbReference type="ChEBI" id="CHEBI:57540"/>
        <dbReference type="ChEBI" id="CHEBI:57945"/>
        <dbReference type="EC" id="1.2.1.3"/>
    </reaction>
</comment>
<dbReference type="InterPro" id="IPR016163">
    <property type="entry name" value="Ald_DH_C"/>
</dbReference>
<evidence type="ECO:0000256" key="3">
    <source>
        <dbReference type="ARBA" id="ARBA00024226"/>
    </source>
</evidence>
<organism evidence="6 7">
    <name type="scientific">Actinoalloteichus hoggarensis</name>
    <dbReference type="NCBI Taxonomy" id="1470176"/>
    <lineage>
        <taxon>Bacteria</taxon>
        <taxon>Bacillati</taxon>
        <taxon>Actinomycetota</taxon>
        <taxon>Actinomycetes</taxon>
        <taxon>Pseudonocardiales</taxon>
        <taxon>Pseudonocardiaceae</taxon>
        <taxon>Actinoalloteichus</taxon>
    </lineage>
</organism>
<dbReference type="RefSeq" id="WP_093940303.1">
    <property type="nucleotide sequence ID" value="NZ_CP022521.1"/>
</dbReference>
<dbReference type="Pfam" id="PF00171">
    <property type="entry name" value="Aldedh"/>
    <property type="match status" value="1"/>
</dbReference>
<dbReference type="EC" id="1.2.1.3" evidence="3"/>
<dbReference type="InterPro" id="IPR016162">
    <property type="entry name" value="Ald_DH_N"/>
</dbReference>
<gene>
    <name evidence="6" type="primary">geoB</name>
    <name evidence="6" type="ORF">AHOG_05030</name>
</gene>
<evidence type="ECO:0000256" key="4">
    <source>
        <dbReference type="ARBA" id="ARBA00049194"/>
    </source>
</evidence>
<name>A0A221VYP8_9PSEU</name>
<keyword evidence="2 6" id="KW-0560">Oxidoreductase</keyword>
<dbReference type="InterPro" id="IPR015590">
    <property type="entry name" value="Aldehyde_DH_dom"/>
</dbReference>
<evidence type="ECO:0000313" key="6">
    <source>
        <dbReference type="EMBL" id="ASO18659.1"/>
    </source>
</evidence>
<dbReference type="InterPro" id="IPR016160">
    <property type="entry name" value="Ald_DH_CS_CYS"/>
</dbReference>
<reference evidence="6 7" key="1">
    <citation type="submission" date="2017-07" db="EMBL/GenBank/DDBJ databases">
        <title>Complete genome sequence of Actinoalloteichus hoggarensis DSM 45943, type strain of Actinoalloteichus hoggarensis.</title>
        <authorList>
            <person name="Ruckert C."/>
            <person name="Nouioui I."/>
            <person name="Willmese J."/>
            <person name="van Wezel G."/>
            <person name="Klenk H.-P."/>
            <person name="Kalinowski J."/>
            <person name="Zotchev S.B."/>
        </authorList>
    </citation>
    <scope>NUCLEOTIDE SEQUENCE [LARGE SCALE GENOMIC DNA]</scope>
    <source>
        <strain evidence="6 7">DSM 45943</strain>
    </source>
</reference>
<dbReference type="PANTHER" id="PTHR42804">
    <property type="entry name" value="ALDEHYDE DEHYDROGENASE"/>
    <property type="match status" value="1"/>
</dbReference>
<dbReference type="GO" id="GO:0004029">
    <property type="term" value="F:aldehyde dehydrogenase (NAD+) activity"/>
    <property type="evidence" value="ECO:0007669"/>
    <property type="project" value="UniProtKB-EC"/>
</dbReference>
<evidence type="ECO:0000256" key="2">
    <source>
        <dbReference type="ARBA" id="ARBA00023002"/>
    </source>
</evidence>